<evidence type="ECO:0000256" key="1">
    <source>
        <dbReference type="ARBA" id="ARBA00023015"/>
    </source>
</evidence>
<dbReference type="InterPro" id="IPR011256">
    <property type="entry name" value="Reg_factor_effector_dom_sf"/>
</dbReference>
<dbReference type="PROSITE" id="PS01124">
    <property type="entry name" value="HTH_ARAC_FAMILY_2"/>
    <property type="match status" value="1"/>
</dbReference>
<keyword evidence="6" id="KW-1185">Reference proteome</keyword>
<gene>
    <name evidence="5" type="ORF">HNR50_003385</name>
</gene>
<proteinExistence type="predicted"/>
<dbReference type="SUPFAM" id="SSF46689">
    <property type="entry name" value="Homeodomain-like"/>
    <property type="match status" value="2"/>
</dbReference>
<dbReference type="GO" id="GO:0043565">
    <property type="term" value="F:sequence-specific DNA binding"/>
    <property type="evidence" value="ECO:0007669"/>
    <property type="project" value="InterPro"/>
</dbReference>
<dbReference type="PROSITE" id="PS00041">
    <property type="entry name" value="HTH_ARAC_FAMILY_1"/>
    <property type="match status" value="1"/>
</dbReference>
<dbReference type="PANTHER" id="PTHR47504:SF5">
    <property type="entry name" value="RIGHT ORIGIN-BINDING PROTEIN"/>
    <property type="match status" value="1"/>
</dbReference>
<name>A0A841RCJ3_9SPIO</name>
<dbReference type="Gene3D" id="3.20.80.10">
    <property type="entry name" value="Regulatory factor, effector binding domain"/>
    <property type="match status" value="1"/>
</dbReference>
<dbReference type="InterPro" id="IPR018060">
    <property type="entry name" value="HTH_AraC"/>
</dbReference>
<dbReference type="Pfam" id="PF12833">
    <property type="entry name" value="HTH_18"/>
    <property type="match status" value="1"/>
</dbReference>
<dbReference type="PANTHER" id="PTHR47504">
    <property type="entry name" value="RIGHT ORIGIN-BINDING PROTEIN"/>
    <property type="match status" value="1"/>
</dbReference>
<keyword evidence="1" id="KW-0805">Transcription regulation</keyword>
<dbReference type="GO" id="GO:0003700">
    <property type="term" value="F:DNA-binding transcription factor activity"/>
    <property type="evidence" value="ECO:0007669"/>
    <property type="project" value="InterPro"/>
</dbReference>
<evidence type="ECO:0000313" key="5">
    <source>
        <dbReference type="EMBL" id="MBB6481705.1"/>
    </source>
</evidence>
<accession>A0A841RCJ3</accession>
<reference evidence="5 6" key="1">
    <citation type="submission" date="2020-08" db="EMBL/GenBank/DDBJ databases">
        <title>Genomic Encyclopedia of Type Strains, Phase IV (KMG-IV): sequencing the most valuable type-strain genomes for metagenomic binning, comparative biology and taxonomic classification.</title>
        <authorList>
            <person name="Goeker M."/>
        </authorList>
    </citation>
    <scope>NUCLEOTIDE SEQUENCE [LARGE SCALE GENOMIC DNA]</scope>
    <source>
        <strain evidence="5 6">DSM 2461</strain>
    </source>
</reference>
<dbReference type="EMBL" id="JACHGJ010000007">
    <property type="protein sequence ID" value="MBB6481705.1"/>
    <property type="molecule type" value="Genomic_DNA"/>
</dbReference>
<comment type="caution">
    <text evidence="5">The sequence shown here is derived from an EMBL/GenBank/DDBJ whole genome shotgun (WGS) entry which is preliminary data.</text>
</comment>
<dbReference type="InterPro" id="IPR018062">
    <property type="entry name" value="HTH_AraC-typ_CS"/>
</dbReference>
<dbReference type="SMART" id="SM00342">
    <property type="entry name" value="HTH_ARAC"/>
    <property type="match status" value="1"/>
</dbReference>
<dbReference type="RefSeq" id="WP_184747941.1">
    <property type="nucleotide sequence ID" value="NZ_JACHGJ010000007.1"/>
</dbReference>
<dbReference type="Proteomes" id="UP000587760">
    <property type="component" value="Unassembled WGS sequence"/>
</dbReference>
<dbReference type="AlphaFoldDB" id="A0A841RCJ3"/>
<dbReference type="InterPro" id="IPR020449">
    <property type="entry name" value="Tscrpt_reg_AraC-type_HTH"/>
</dbReference>
<dbReference type="InterPro" id="IPR009057">
    <property type="entry name" value="Homeodomain-like_sf"/>
</dbReference>
<dbReference type="SUPFAM" id="SSF55136">
    <property type="entry name" value="Probable bacterial effector-binding domain"/>
    <property type="match status" value="1"/>
</dbReference>
<evidence type="ECO:0000259" key="4">
    <source>
        <dbReference type="PROSITE" id="PS01124"/>
    </source>
</evidence>
<feature type="domain" description="HTH araC/xylS-type" evidence="4">
    <location>
        <begin position="8"/>
        <end position="106"/>
    </location>
</feature>
<organism evidence="5 6">
    <name type="scientific">Spirochaeta isovalerica</name>
    <dbReference type="NCBI Taxonomy" id="150"/>
    <lineage>
        <taxon>Bacteria</taxon>
        <taxon>Pseudomonadati</taxon>
        <taxon>Spirochaetota</taxon>
        <taxon>Spirochaetia</taxon>
        <taxon>Spirochaetales</taxon>
        <taxon>Spirochaetaceae</taxon>
        <taxon>Spirochaeta</taxon>
    </lineage>
</organism>
<keyword evidence="2" id="KW-0238">DNA-binding</keyword>
<evidence type="ECO:0000256" key="2">
    <source>
        <dbReference type="ARBA" id="ARBA00023125"/>
    </source>
</evidence>
<keyword evidence="3" id="KW-0804">Transcription</keyword>
<dbReference type="Gene3D" id="1.10.10.60">
    <property type="entry name" value="Homeodomain-like"/>
    <property type="match status" value="2"/>
</dbReference>
<protein>
    <submittedName>
        <fullName evidence="5">AraC family transcriptional regulator</fullName>
    </submittedName>
</protein>
<evidence type="ECO:0000256" key="3">
    <source>
        <dbReference type="ARBA" id="ARBA00023163"/>
    </source>
</evidence>
<sequence>MTFYEQIQLVLDEMESNLGKKMSIGDYAGLACMSEATFYRYFTALTGFSVKEYLRRRRLSVAAESLKKSQRTILDIALEAGYESHESFTRAFQREFGINPSSIRKSRLPVRGINRKQLIEEQYMGILIKELHDRSVAYYRVISKSPERDAWNHIKRWSEETGLFDKPYRIFGYNNPSPEEMTNKKDREGNEYPATIGHPEYGYEFMITVDSDYPSEEDGRGVDFKTMKGGRFAVMSIGVGCEENDIAKGWGKFNALLKEGGYKAGGRWYEEHLDFDISPENPNWRMDLYVEIE</sequence>
<dbReference type="PRINTS" id="PR00032">
    <property type="entry name" value="HTHARAC"/>
</dbReference>
<dbReference type="InterPro" id="IPR050959">
    <property type="entry name" value="MarA-like"/>
</dbReference>
<evidence type="ECO:0000313" key="6">
    <source>
        <dbReference type="Proteomes" id="UP000587760"/>
    </source>
</evidence>